<comment type="caution">
    <text evidence="1">The sequence shown here is derived from an EMBL/GenBank/DDBJ whole genome shotgun (WGS) entry which is preliminary data.</text>
</comment>
<reference evidence="2" key="1">
    <citation type="journal article" date="2019" name="Int. J. Syst. Evol. Microbiol.">
        <title>The Global Catalogue of Microorganisms (GCM) 10K type strain sequencing project: providing services to taxonomists for standard genome sequencing and annotation.</title>
        <authorList>
            <consortium name="The Broad Institute Genomics Platform"/>
            <consortium name="The Broad Institute Genome Sequencing Center for Infectious Disease"/>
            <person name="Wu L."/>
            <person name="Ma J."/>
        </authorList>
    </citation>
    <scope>NUCLEOTIDE SEQUENCE [LARGE SCALE GENOMIC DNA]</scope>
    <source>
        <strain evidence="2">CGMCC 1.15474</strain>
    </source>
</reference>
<dbReference type="SUPFAM" id="SSF140500">
    <property type="entry name" value="BAS1536-like"/>
    <property type="match status" value="1"/>
</dbReference>
<dbReference type="Proteomes" id="UP001597318">
    <property type="component" value="Unassembled WGS sequence"/>
</dbReference>
<accession>A0ABW5C1F0</accession>
<dbReference type="InterPro" id="IPR037208">
    <property type="entry name" value="Spo0E-like_sf"/>
</dbReference>
<organism evidence="1 2">
    <name type="scientific">Metabacillus endolithicus</name>
    <dbReference type="NCBI Taxonomy" id="1535204"/>
    <lineage>
        <taxon>Bacteria</taxon>
        <taxon>Bacillati</taxon>
        <taxon>Bacillota</taxon>
        <taxon>Bacilli</taxon>
        <taxon>Bacillales</taxon>
        <taxon>Bacillaceae</taxon>
        <taxon>Metabacillus</taxon>
    </lineage>
</organism>
<evidence type="ECO:0000313" key="1">
    <source>
        <dbReference type="EMBL" id="MFD2215645.1"/>
    </source>
</evidence>
<evidence type="ECO:0000313" key="2">
    <source>
        <dbReference type="Proteomes" id="UP001597318"/>
    </source>
</evidence>
<dbReference type="InterPro" id="IPR036638">
    <property type="entry name" value="HLH_DNA-bd_sf"/>
</dbReference>
<dbReference type="InterPro" id="IPR018540">
    <property type="entry name" value="Spo0E-like"/>
</dbReference>
<name>A0ABW5C1F0_9BACI</name>
<dbReference type="Pfam" id="PF09388">
    <property type="entry name" value="SpoOE-like"/>
    <property type="match status" value="1"/>
</dbReference>
<gene>
    <name evidence="1" type="ORF">ACFSKK_18330</name>
</gene>
<keyword evidence="2" id="KW-1185">Reference proteome</keyword>
<dbReference type="Gene3D" id="4.10.280.10">
    <property type="entry name" value="Helix-loop-helix DNA-binding domain"/>
    <property type="match status" value="1"/>
</dbReference>
<dbReference type="RefSeq" id="WP_247340396.1">
    <property type="nucleotide sequence ID" value="NZ_CP095550.1"/>
</dbReference>
<sequence>MIEAVNKYGLNDTRTISISKQLDQLLNRQTNYKYGLKNEKILQLFQGVN</sequence>
<proteinExistence type="predicted"/>
<protein>
    <submittedName>
        <fullName evidence="1">Spo0E family sporulation regulatory protein-aspartic acid phosphatase</fullName>
    </submittedName>
</protein>
<dbReference type="EMBL" id="JBHUIK010000004">
    <property type="protein sequence ID" value="MFD2215645.1"/>
    <property type="molecule type" value="Genomic_DNA"/>
</dbReference>